<dbReference type="Proteomes" id="UP000639338">
    <property type="component" value="Unassembled WGS sequence"/>
</dbReference>
<comment type="caution">
    <text evidence="19">The sequence shown here is derived from an EMBL/GenBank/DDBJ whole genome shotgun (WGS) entry which is preliminary data.</text>
</comment>
<keyword evidence="6" id="KW-0949">S-adenosyl-L-methionine</keyword>
<dbReference type="InterPro" id="IPR001214">
    <property type="entry name" value="SET_dom"/>
</dbReference>
<keyword evidence="20" id="KW-1185">Reference proteome</keyword>
<evidence type="ECO:0000256" key="10">
    <source>
        <dbReference type="ARBA" id="ARBA00024057"/>
    </source>
</evidence>
<dbReference type="AlphaFoldDB" id="A0A834XN05"/>
<reference evidence="19 20" key="1">
    <citation type="submission" date="2020-08" db="EMBL/GenBank/DDBJ databases">
        <title>Aphidius gifuensis genome sequencing and assembly.</title>
        <authorList>
            <person name="Du Z."/>
        </authorList>
    </citation>
    <scope>NUCLEOTIDE SEQUENCE [LARGE SCALE GENOMIC DNA]</scope>
    <source>
        <strain evidence="19">YNYX2018</strain>
        <tissue evidence="19">Adults</tissue>
    </source>
</reference>
<evidence type="ECO:0000256" key="12">
    <source>
        <dbReference type="ARBA" id="ARBA00047545"/>
    </source>
</evidence>
<organism evidence="19 20">
    <name type="scientific">Aphidius gifuensis</name>
    <name type="common">Parasitoid wasp</name>
    <dbReference type="NCBI Taxonomy" id="684658"/>
    <lineage>
        <taxon>Eukaryota</taxon>
        <taxon>Metazoa</taxon>
        <taxon>Ecdysozoa</taxon>
        <taxon>Arthropoda</taxon>
        <taxon>Hexapoda</taxon>
        <taxon>Insecta</taxon>
        <taxon>Pterygota</taxon>
        <taxon>Neoptera</taxon>
        <taxon>Endopterygota</taxon>
        <taxon>Hymenoptera</taxon>
        <taxon>Apocrita</taxon>
        <taxon>Ichneumonoidea</taxon>
        <taxon>Braconidae</taxon>
        <taxon>Aphidiinae</taxon>
        <taxon>Aphidius</taxon>
    </lineage>
</organism>
<evidence type="ECO:0000256" key="11">
    <source>
        <dbReference type="ARBA" id="ARBA00033038"/>
    </source>
</evidence>
<dbReference type="PANTHER" id="PTHR46402">
    <property type="entry name" value="SET AND MYND DOMAIN-CONTAINING PROTEIN 5"/>
    <property type="match status" value="1"/>
</dbReference>
<comment type="catalytic activity">
    <reaction evidence="12">
        <text>L-lysyl(36)-[histone H3] + 3 S-adenosyl-L-methionine = N(6),N(6),N(6)-trimethyl-L-lysyl(36)-[histone H3] + 3 S-adenosyl-L-homocysteine + 3 H(+)</text>
        <dbReference type="Rhea" id="RHEA:60324"/>
        <dbReference type="Rhea" id="RHEA-COMP:9785"/>
        <dbReference type="Rhea" id="RHEA-COMP:15536"/>
        <dbReference type="ChEBI" id="CHEBI:15378"/>
        <dbReference type="ChEBI" id="CHEBI:29969"/>
        <dbReference type="ChEBI" id="CHEBI:57856"/>
        <dbReference type="ChEBI" id="CHEBI:59789"/>
        <dbReference type="ChEBI" id="CHEBI:61961"/>
        <dbReference type="EC" id="2.1.1.359"/>
    </reaction>
</comment>
<accession>A0A834XN05</accession>
<dbReference type="SUPFAM" id="SSF82199">
    <property type="entry name" value="SET domain"/>
    <property type="match status" value="1"/>
</dbReference>
<evidence type="ECO:0000256" key="6">
    <source>
        <dbReference type="ARBA" id="ARBA00022691"/>
    </source>
</evidence>
<keyword evidence="3" id="KW-0963">Cytoplasm</keyword>
<comment type="catalytic activity">
    <reaction evidence="13">
        <text>L-lysyl(20)-[histone H4] + 3 S-adenosyl-L-methionine = N(6),N(6),N(6)-trimethyl-L-lysyl(20)-[histone H4] + 3 S-adenosyl-L-homocysteine + 3 H(+)</text>
        <dbReference type="Rhea" id="RHEA:64456"/>
        <dbReference type="Rhea" id="RHEA-COMP:15554"/>
        <dbReference type="Rhea" id="RHEA-COMP:15998"/>
        <dbReference type="ChEBI" id="CHEBI:15378"/>
        <dbReference type="ChEBI" id="CHEBI:29969"/>
        <dbReference type="ChEBI" id="CHEBI:57856"/>
        <dbReference type="ChEBI" id="CHEBI:59789"/>
        <dbReference type="ChEBI" id="CHEBI:61961"/>
        <dbReference type="EC" id="2.1.1.372"/>
    </reaction>
</comment>
<evidence type="ECO:0000313" key="20">
    <source>
        <dbReference type="Proteomes" id="UP000639338"/>
    </source>
</evidence>
<dbReference type="SMART" id="SM00317">
    <property type="entry name" value="SET"/>
    <property type="match status" value="1"/>
</dbReference>
<evidence type="ECO:0000256" key="4">
    <source>
        <dbReference type="ARBA" id="ARBA00022603"/>
    </source>
</evidence>
<comment type="catalytic activity">
    <reaction evidence="14">
        <text>L-lysyl-[protein] + 3 S-adenosyl-L-methionine = N(6),N(6),N(6)-trimethyl-L-lysyl-[protein] + 3 S-adenosyl-L-homocysteine + 3 H(+)</text>
        <dbReference type="Rhea" id="RHEA:54192"/>
        <dbReference type="Rhea" id="RHEA-COMP:9752"/>
        <dbReference type="Rhea" id="RHEA-COMP:13826"/>
        <dbReference type="ChEBI" id="CHEBI:15378"/>
        <dbReference type="ChEBI" id="CHEBI:29969"/>
        <dbReference type="ChEBI" id="CHEBI:57856"/>
        <dbReference type="ChEBI" id="CHEBI:59789"/>
        <dbReference type="ChEBI" id="CHEBI:61961"/>
    </reaction>
    <physiologicalReaction direction="left-to-right" evidence="14">
        <dbReference type="Rhea" id="RHEA:54193"/>
    </physiologicalReaction>
</comment>
<evidence type="ECO:0000256" key="15">
    <source>
        <dbReference type="ARBA" id="ARBA00049768"/>
    </source>
</evidence>
<dbReference type="GO" id="GO:0042773">
    <property type="term" value="P:ATP synthesis coupled electron transport"/>
    <property type="evidence" value="ECO:0007669"/>
    <property type="project" value="InterPro"/>
</dbReference>
<protein>
    <recommendedName>
        <fullName evidence="15">Protein-lysine N-trimethyltransferase SMYD5</fullName>
        <ecNumber evidence="2">2.1.1.359</ecNumber>
        <ecNumber evidence="10">2.1.1.372</ecNumber>
    </recommendedName>
    <alternativeName>
        <fullName evidence="11">SET and MYND domain-containing protein 5</fullName>
    </alternativeName>
    <alternativeName>
        <fullName evidence="16">[histone H3]-lysine20 N-trimethyltransferase SMYD5</fullName>
    </alternativeName>
    <alternativeName>
        <fullName evidence="17">[histone H4]-lysine36 N-trimethyltransferase SMYD5</fullName>
    </alternativeName>
</protein>
<dbReference type="GO" id="GO:0140955">
    <property type="term" value="F:histone H3K36 trimethyltransferase activity"/>
    <property type="evidence" value="ECO:0007669"/>
    <property type="project" value="UniProtKB-EC"/>
</dbReference>
<keyword evidence="7" id="KW-0479">Metal-binding</keyword>
<dbReference type="GO" id="GO:0045814">
    <property type="term" value="P:negative regulation of gene expression, epigenetic"/>
    <property type="evidence" value="ECO:0007669"/>
    <property type="project" value="TreeGrafter"/>
</dbReference>
<feature type="domain" description="SET" evidence="18">
    <location>
        <begin position="6"/>
        <end position="335"/>
    </location>
</feature>
<evidence type="ECO:0000259" key="18">
    <source>
        <dbReference type="PROSITE" id="PS50280"/>
    </source>
</evidence>
<dbReference type="OrthoDB" id="10063829at2759"/>
<evidence type="ECO:0000256" key="1">
    <source>
        <dbReference type="ARBA" id="ARBA00004496"/>
    </source>
</evidence>
<dbReference type="InterPro" id="IPR044422">
    <property type="entry name" value="SMYD5_SET"/>
</dbReference>
<dbReference type="EC" id="2.1.1.372" evidence="10"/>
<evidence type="ECO:0000256" key="13">
    <source>
        <dbReference type="ARBA" id="ARBA00048081"/>
    </source>
</evidence>
<evidence type="ECO:0000256" key="3">
    <source>
        <dbReference type="ARBA" id="ARBA00022490"/>
    </source>
</evidence>
<evidence type="ECO:0000256" key="7">
    <source>
        <dbReference type="ARBA" id="ARBA00022723"/>
    </source>
</evidence>
<sequence>MTTMNYQVQIISEEKGKGLIALSSYKDGDEIFTEKPLVSCQFSWNADCGYLACDNCMQPLETAEENARRLTGNKNLILPHQECCETQKNKITQCPACGIGYCSVDCLNEAYQKYHQVVCLQSRVKDPSNPLIRLKETWKQMHYPPETATIMLIAKIIAIVNQSPDKAAVLSGFNEFCHKTINNDQQIVHNLLGDKFIGQIDVLREMMEYTINTEHVPHWTTPEGFRSLLGLIGTNGQGIGTSAFSRWVKNVTALELPADERIHVDKFIDQLYDQMDEVAGSFLNNEGSGLYALQSSINHSCSPNAIIEFPYSNSTLVVKAIKNIQPGEEVTIGYLDECELERSRHSRQKALSSLYLFKFCYLKMGGKVGHRDVGPLIQIFRDLVRGRKFVPHLRFADDLSSRTQPPPKIPGGPFHKTSKVYYHTRDARRLVEPPTIIAMNKQLSDGSAVSANVKPITPNDVYHGKLIPPPEPIYPDQVGQSIFQK</sequence>
<evidence type="ECO:0000256" key="17">
    <source>
        <dbReference type="ARBA" id="ARBA00049806"/>
    </source>
</evidence>
<keyword evidence="9" id="KW-0862">Zinc</keyword>
<evidence type="ECO:0000256" key="14">
    <source>
        <dbReference type="ARBA" id="ARBA00049497"/>
    </source>
</evidence>
<evidence type="ECO:0000256" key="5">
    <source>
        <dbReference type="ARBA" id="ARBA00022679"/>
    </source>
</evidence>
<dbReference type="GO" id="GO:0008270">
    <property type="term" value="F:zinc ion binding"/>
    <property type="evidence" value="ECO:0007669"/>
    <property type="project" value="UniProtKB-KW"/>
</dbReference>
<keyword evidence="5" id="KW-0808">Transferase</keyword>
<dbReference type="EC" id="2.1.1.359" evidence="2"/>
<evidence type="ECO:0000256" key="16">
    <source>
        <dbReference type="ARBA" id="ARBA00049789"/>
    </source>
</evidence>
<keyword evidence="8" id="KW-0863">Zinc-finger</keyword>
<proteinExistence type="predicted"/>
<evidence type="ECO:0000256" key="2">
    <source>
        <dbReference type="ARBA" id="ARBA00012178"/>
    </source>
</evidence>
<dbReference type="GO" id="GO:0140943">
    <property type="term" value="F:histone H4K20 trimethyltransferase activity"/>
    <property type="evidence" value="ECO:0007669"/>
    <property type="project" value="UniProtKB-EC"/>
</dbReference>
<dbReference type="GO" id="GO:0032259">
    <property type="term" value="P:methylation"/>
    <property type="evidence" value="ECO:0007669"/>
    <property type="project" value="UniProtKB-KW"/>
</dbReference>
<evidence type="ECO:0000313" key="19">
    <source>
        <dbReference type="EMBL" id="KAF7988210.1"/>
    </source>
</evidence>
<evidence type="ECO:0000256" key="8">
    <source>
        <dbReference type="ARBA" id="ARBA00022771"/>
    </source>
</evidence>
<dbReference type="InterPro" id="IPR009947">
    <property type="entry name" value="NDUA7"/>
</dbReference>
<dbReference type="CDD" id="cd10521">
    <property type="entry name" value="SET_SMYD5"/>
    <property type="match status" value="1"/>
</dbReference>
<dbReference type="Pfam" id="PF00856">
    <property type="entry name" value="SET"/>
    <property type="match status" value="1"/>
</dbReference>
<dbReference type="PROSITE" id="PS50280">
    <property type="entry name" value="SET"/>
    <property type="match status" value="1"/>
</dbReference>
<dbReference type="GO" id="GO:0005743">
    <property type="term" value="C:mitochondrial inner membrane"/>
    <property type="evidence" value="ECO:0007669"/>
    <property type="project" value="InterPro"/>
</dbReference>
<gene>
    <name evidence="19" type="ORF">HCN44_007704</name>
</gene>
<dbReference type="PANTHER" id="PTHR46402:SF2">
    <property type="entry name" value="HISTONE-LYSINE N-TRIMETHYLTRANSFERASE SMYD5"/>
    <property type="match status" value="1"/>
</dbReference>
<comment type="subcellular location">
    <subcellularLocation>
        <location evidence="1">Cytoplasm</location>
    </subcellularLocation>
</comment>
<keyword evidence="4" id="KW-0489">Methyltransferase</keyword>
<dbReference type="InterPro" id="IPR046341">
    <property type="entry name" value="SET_dom_sf"/>
</dbReference>
<evidence type="ECO:0000256" key="9">
    <source>
        <dbReference type="ARBA" id="ARBA00022833"/>
    </source>
</evidence>
<name>A0A834XN05_APHGI</name>
<dbReference type="Pfam" id="PF07347">
    <property type="entry name" value="CI-B14_5a"/>
    <property type="match status" value="1"/>
</dbReference>
<dbReference type="EMBL" id="JACMRX010000006">
    <property type="protein sequence ID" value="KAF7988210.1"/>
    <property type="molecule type" value="Genomic_DNA"/>
</dbReference>
<dbReference type="Gene3D" id="2.170.270.10">
    <property type="entry name" value="SET domain"/>
    <property type="match status" value="1"/>
</dbReference>